<dbReference type="InterPro" id="IPR013103">
    <property type="entry name" value="RVT_2"/>
</dbReference>
<feature type="domain" description="Reverse transcriptase Ty1/copia-type" evidence="1">
    <location>
        <begin position="5"/>
        <end position="93"/>
    </location>
</feature>
<name>A0A1X7TG71_AMPQE</name>
<accession>A0A1X7TG71</accession>
<dbReference type="AlphaFoldDB" id="A0A1X7TG71"/>
<dbReference type="Pfam" id="PF07727">
    <property type="entry name" value="RVT_2"/>
    <property type="match status" value="1"/>
</dbReference>
<organism evidence="2">
    <name type="scientific">Amphimedon queenslandica</name>
    <name type="common">Sponge</name>
    <dbReference type="NCBI Taxonomy" id="400682"/>
    <lineage>
        <taxon>Eukaryota</taxon>
        <taxon>Metazoa</taxon>
        <taxon>Porifera</taxon>
        <taxon>Demospongiae</taxon>
        <taxon>Heteroscleromorpha</taxon>
        <taxon>Haplosclerida</taxon>
        <taxon>Niphatidae</taxon>
        <taxon>Amphimedon</taxon>
    </lineage>
</organism>
<proteinExistence type="predicted"/>
<dbReference type="EnsemblMetazoa" id="Aqu2.1.13684_001">
    <property type="protein sequence ID" value="Aqu2.1.13684_001"/>
    <property type="gene ID" value="Aqu2.1.13684"/>
</dbReference>
<dbReference type="eggNOG" id="KOG0017">
    <property type="taxonomic scope" value="Eukaryota"/>
</dbReference>
<dbReference type="OMA" id="RSIMRRX"/>
<sequence>MQCWTAKGFSQMYGIDYDQTFSPIAKFESLRLLLALAVQNGLTVHQRDVTTAFLNGTLEEEVYMDQPEEYVENRKEKLVCRLNHSQYGLKQAP</sequence>
<protein>
    <recommendedName>
        <fullName evidence="1">Reverse transcriptase Ty1/copia-type domain-containing protein</fullName>
    </recommendedName>
</protein>
<evidence type="ECO:0000313" key="2">
    <source>
        <dbReference type="EnsemblMetazoa" id="Aqu2.1.13684_001"/>
    </source>
</evidence>
<dbReference type="STRING" id="400682.A0A1X7TG71"/>
<dbReference type="InParanoid" id="A0A1X7TG71"/>
<evidence type="ECO:0000259" key="1">
    <source>
        <dbReference type="Pfam" id="PF07727"/>
    </source>
</evidence>
<reference evidence="2" key="1">
    <citation type="submission" date="2017-05" db="UniProtKB">
        <authorList>
            <consortium name="EnsemblMetazoa"/>
        </authorList>
    </citation>
    <scope>IDENTIFICATION</scope>
</reference>